<keyword evidence="3" id="KW-1185">Reference proteome</keyword>
<dbReference type="AlphaFoldDB" id="A0A7W7MSW9"/>
<dbReference type="PANTHER" id="PTHR33608">
    <property type="entry name" value="BLL2464 PROTEIN"/>
    <property type="match status" value="1"/>
</dbReference>
<comment type="caution">
    <text evidence="2">The sequence shown here is derived from an EMBL/GenBank/DDBJ whole genome shotgun (WGS) entry which is preliminary data.</text>
</comment>
<evidence type="ECO:0000259" key="1">
    <source>
        <dbReference type="Pfam" id="PF01882"/>
    </source>
</evidence>
<dbReference type="InterPro" id="IPR002881">
    <property type="entry name" value="DUF58"/>
</dbReference>
<evidence type="ECO:0000313" key="3">
    <source>
        <dbReference type="Proteomes" id="UP000578112"/>
    </source>
</evidence>
<protein>
    <submittedName>
        <fullName evidence="2">Uncharacterized protein (DUF58 family)</fullName>
    </submittedName>
</protein>
<organism evidence="2 3">
    <name type="scientific">Actinoplanes digitatis</name>
    <dbReference type="NCBI Taxonomy" id="1868"/>
    <lineage>
        <taxon>Bacteria</taxon>
        <taxon>Bacillati</taxon>
        <taxon>Actinomycetota</taxon>
        <taxon>Actinomycetes</taxon>
        <taxon>Micromonosporales</taxon>
        <taxon>Micromonosporaceae</taxon>
        <taxon>Actinoplanes</taxon>
    </lineage>
</organism>
<evidence type="ECO:0000313" key="2">
    <source>
        <dbReference type="EMBL" id="MBB4765741.1"/>
    </source>
</evidence>
<proteinExistence type="predicted"/>
<accession>A0A7W7MSW9</accession>
<dbReference type="Proteomes" id="UP000578112">
    <property type="component" value="Unassembled WGS sequence"/>
</dbReference>
<name>A0A7W7MSW9_9ACTN</name>
<dbReference type="PANTHER" id="PTHR33608:SF3">
    <property type="entry name" value="SLR2013 PROTEIN"/>
    <property type="match status" value="1"/>
</dbReference>
<dbReference type="RefSeq" id="WP_184996756.1">
    <property type="nucleotide sequence ID" value="NZ_BOMK01000021.1"/>
</dbReference>
<feature type="domain" description="DUF58" evidence="1">
    <location>
        <begin position="199"/>
        <end position="375"/>
    </location>
</feature>
<gene>
    <name evidence="2" type="ORF">BJ971_006297</name>
</gene>
<dbReference type="Pfam" id="PF01882">
    <property type="entry name" value="DUF58"/>
    <property type="match status" value="1"/>
</dbReference>
<reference evidence="2 3" key="1">
    <citation type="submission" date="2020-08" db="EMBL/GenBank/DDBJ databases">
        <title>Sequencing the genomes of 1000 actinobacteria strains.</title>
        <authorList>
            <person name="Klenk H.-P."/>
        </authorList>
    </citation>
    <scope>NUCLEOTIDE SEQUENCE [LARGE SCALE GENOMIC DNA]</scope>
    <source>
        <strain evidence="2 3">DSM 43149</strain>
    </source>
</reference>
<dbReference type="EMBL" id="JACHNH010000001">
    <property type="protein sequence ID" value="MBB4765741.1"/>
    <property type="molecule type" value="Genomic_DNA"/>
</dbReference>
<sequence length="439" mass="47729">MVTRRFALLLALGVPLPALLGSPWLAVLAVVGLAAAAAALDLLIAAPLTGVTLRREAPATVWLGETTAATLTVGNAGDRRMRLRLRDRWVPSAGAGNAEHRLDLPPGEQREVVTTLTPTRHGDRPAVRVTLRSCGPLGLAYRQRRQRWNDAVTPETTLRVLPRFPSRRLLPEKLARLRIFDGAVVTRGRGQGTEFDVLREYVIGDDVRSIDWRASARTHDVVVRTWRPERDRRVVCVLDTGRTSAARIGDEPRLDAAIDAALLLAVLASKADDRVDLLAVDTVVRAKVEGGGHRTKLPRLIGSMAALEPALVETDFGLAVADLLRRDHKRSLVVIFSALDAAPIVEGLLPMLTRLTTRHRIVLASVRDPETAQLAQLPERDASAEAVHVAAAAELALAERGRVRALLEQQGVIVVDELRDGFASKVADVYLMLKAAGRL</sequence>